<feature type="transmembrane region" description="Helical" evidence="7">
    <location>
        <begin position="205"/>
        <end position="226"/>
    </location>
</feature>
<dbReference type="Proteomes" id="UP000177025">
    <property type="component" value="Unassembled WGS sequence"/>
</dbReference>
<keyword evidence="5 7" id="KW-1133">Transmembrane helix</keyword>
<dbReference type="GO" id="GO:0042910">
    <property type="term" value="F:xenobiotic transmembrane transporter activity"/>
    <property type="evidence" value="ECO:0007669"/>
    <property type="project" value="InterPro"/>
</dbReference>
<dbReference type="PIRSF" id="PIRSF006603">
    <property type="entry name" value="DinF"/>
    <property type="match status" value="1"/>
</dbReference>
<dbReference type="NCBIfam" id="TIGR00797">
    <property type="entry name" value="matE"/>
    <property type="match status" value="1"/>
</dbReference>
<evidence type="ECO:0000256" key="1">
    <source>
        <dbReference type="ARBA" id="ARBA00004651"/>
    </source>
</evidence>
<dbReference type="InterPro" id="IPR002528">
    <property type="entry name" value="MATE_fam"/>
</dbReference>
<feature type="transmembrane region" description="Helical" evidence="7">
    <location>
        <begin position="328"/>
        <end position="350"/>
    </location>
</feature>
<evidence type="ECO:0000313" key="8">
    <source>
        <dbReference type="EMBL" id="OGC41874.1"/>
    </source>
</evidence>
<feature type="transmembrane region" description="Helical" evidence="7">
    <location>
        <begin position="294"/>
        <end position="316"/>
    </location>
</feature>
<feature type="transmembrane region" description="Helical" evidence="7">
    <location>
        <begin position="28"/>
        <end position="49"/>
    </location>
</feature>
<feature type="transmembrane region" description="Helical" evidence="7">
    <location>
        <begin position="401"/>
        <end position="426"/>
    </location>
</feature>
<dbReference type="PANTHER" id="PTHR43549:SF2">
    <property type="entry name" value="MULTIDRUG RESISTANCE PROTEIN NORM-RELATED"/>
    <property type="match status" value="1"/>
</dbReference>
<feature type="transmembrane region" description="Helical" evidence="7">
    <location>
        <begin position="61"/>
        <end position="84"/>
    </location>
</feature>
<dbReference type="AlphaFoldDB" id="A0A1F4UAC5"/>
<keyword evidence="2" id="KW-0813">Transport</keyword>
<feature type="transmembrane region" description="Helical" evidence="7">
    <location>
        <begin position="148"/>
        <end position="168"/>
    </location>
</feature>
<comment type="subcellular location">
    <subcellularLocation>
        <location evidence="1">Cell membrane</location>
        <topology evidence="1">Multi-pass membrane protein</topology>
    </subcellularLocation>
</comment>
<evidence type="ECO:0000256" key="3">
    <source>
        <dbReference type="ARBA" id="ARBA00022475"/>
    </source>
</evidence>
<feature type="transmembrane region" description="Helical" evidence="7">
    <location>
        <begin position="105"/>
        <end position="128"/>
    </location>
</feature>
<evidence type="ECO:0000313" key="9">
    <source>
        <dbReference type="Proteomes" id="UP000177025"/>
    </source>
</evidence>
<dbReference type="Pfam" id="PF01554">
    <property type="entry name" value="MatE"/>
    <property type="match status" value="2"/>
</dbReference>
<keyword evidence="6 7" id="KW-0472">Membrane</keyword>
<evidence type="ECO:0000256" key="6">
    <source>
        <dbReference type="ARBA" id="ARBA00023136"/>
    </source>
</evidence>
<organism evidence="8 9">
    <name type="scientific">candidate division WOR-3 bacterium RBG_13_43_14</name>
    <dbReference type="NCBI Taxonomy" id="1802590"/>
    <lineage>
        <taxon>Bacteria</taxon>
        <taxon>Bacteria division WOR-3</taxon>
    </lineage>
</organism>
<dbReference type="CDD" id="cd13147">
    <property type="entry name" value="MATE_MJ0709_like"/>
    <property type="match status" value="1"/>
</dbReference>
<feature type="transmembrane region" description="Helical" evidence="7">
    <location>
        <begin position="432"/>
        <end position="456"/>
    </location>
</feature>
<comment type="caution">
    <text evidence="8">The sequence shown here is derived from an EMBL/GenBank/DDBJ whole genome shotgun (WGS) entry which is preliminary data.</text>
</comment>
<evidence type="ECO:0000256" key="5">
    <source>
        <dbReference type="ARBA" id="ARBA00022989"/>
    </source>
</evidence>
<evidence type="ECO:0000256" key="7">
    <source>
        <dbReference type="SAM" id="Phobius"/>
    </source>
</evidence>
<keyword evidence="3" id="KW-1003">Cell membrane</keyword>
<sequence length="464" mass="50156">MATVDPHSNVQFQQTEGIRTLLGNPKRAIIKLSIPMIIAMSVQTIYNFVDALWVSGLGADALSAVGFFFPFFFMIMAISTGLGVGGSSAVSRRIGANDKAGADKVAAHTMIMMLIAAILVTLPFFIFIKQIFLRMGAGAISIPASQYGRIMFTGTIIIFFANIASALLRGEGDMNRAMYAMMIGAGLNIILDPIFIYTLRLGVAGAAWATLISLFISATILFYWICIRRNTFISIRLTGFRFQRTIFNDIMRVAIPSTAMQLTMSFSILILNLIAVKAGGTDGVAVFNTGWRVVMFATLPLIGMATAVTAVTGAAFGGAQYQKLDTAYLYAIKIGVIIELCIAAATYVLAPLITRLFTRSPEAARIAPDLMMFLRIMFVFYPMTALGMLSSSVFQGTGKGLYSLIMTLVRTIILAAPAAYILAIILNIGLSGVWWGIVIGNSLGGIISFTWGRIYVTSLKKSKN</sequence>
<proteinExistence type="predicted"/>
<evidence type="ECO:0000256" key="2">
    <source>
        <dbReference type="ARBA" id="ARBA00022448"/>
    </source>
</evidence>
<dbReference type="EMBL" id="MEUM01000091">
    <property type="protein sequence ID" value="OGC41874.1"/>
    <property type="molecule type" value="Genomic_DNA"/>
</dbReference>
<protein>
    <submittedName>
        <fullName evidence="8">MATE family efflux transporter</fullName>
    </submittedName>
</protein>
<dbReference type="InterPro" id="IPR052031">
    <property type="entry name" value="Membrane_Transporter-Flippase"/>
</dbReference>
<name>A0A1F4UAC5_UNCW3</name>
<dbReference type="InterPro" id="IPR048279">
    <property type="entry name" value="MdtK-like"/>
</dbReference>
<dbReference type="GO" id="GO:0015297">
    <property type="term" value="F:antiporter activity"/>
    <property type="evidence" value="ECO:0007669"/>
    <property type="project" value="InterPro"/>
</dbReference>
<evidence type="ECO:0000256" key="4">
    <source>
        <dbReference type="ARBA" id="ARBA00022692"/>
    </source>
</evidence>
<feature type="transmembrane region" description="Helical" evidence="7">
    <location>
        <begin position="180"/>
        <end position="199"/>
    </location>
</feature>
<reference evidence="8 9" key="1">
    <citation type="journal article" date="2016" name="Nat. Commun.">
        <title>Thousands of microbial genomes shed light on interconnected biogeochemical processes in an aquifer system.</title>
        <authorList>
            <person name="Anantharaman K."/>
            <person name="Brown C.T."/>
            <person name="Hug L.A."/>
            <person name="Sharon I."/>
            <person name="Castelle C.J."/>
            <person name="Probst A.J."/>
            <person name="Thomas B.C."/>
            <person name="Singh A."/>
            <person name="Wilkins M.J."/>
            <person name="Karaoz U."/>
            <person name="Brodie E.L."/>
            <person name="Williams K.H."/>
            <person name="Hubbard S.S."/>
            <person name="Banfield J.F."/>
        </authorList>
    </citation>
    <scope>NUCLEOTIDE SEQUENCE [LARGE SCALE GENOMIC DNA]</scope>
</reference>
<dbReference type="PANTHER" id="PTHR43549">
    <property type="entry name" value="MULTIDRUG RESISTANCE PROTEIN YPNP-RELATED"/>
    <property type="match status" value="1"/>
</dbReference>
<gene>
    <name evidence="8" type="ORF">A2Y85_01850</name>
</gene>
<feature type="transmembrane region" description="Helical" evidence="7">
    <location>
        <begin position="253"/>
        <end position="274"/>
    </location>
</feature>
<keyword evidence="4 7" id="KW-0812">Transmembrane</keyword>
<dbReference type="GO" id="GO:0005886">
    <property type="term" value="C:plasma membrane"/>
    <property type="evidence" value="ECO:0007669"/>
    <property type="project" value="UniProtKB-SubCell"/>
</dbReference>
<accession>A0A1F4UAC5</accession>
<feature type="transmembrane region" description="Helical" evidence="7">
    <location>
        <begin position="370"/>
        <end position="389"/>
    </location>
</feature>